<gene>
    <name evidence="1" type="ORF">GGR28_003433</name>
</gene>
<dbReference type="EMBL" id="JACIFF010000009">
    <property type="protein sequence ID" value="MBB4080798.1"/>
    <property type="molecule type" value="Genomic_DNA"/>
</dbReference>
<comment type="caution">
    <text evidence="1">The sequence shown here is derived from an EMBL/GenBank/DDBJ whole genome shotgun (WGS) entry which is preliminary data.</text>
</comment>
<dbReference type="AlphaFoldDB" id="A0A840EFV0"/>
<organism evidence="1 2">
    <name type="scientific">Neolewinella aquimaris</name>
    <dbReference type="NCBI Taxonomy" id="1835722"/>
    <lineage>
        <taxon>Bacteria</taxon>
        <taxon>Pseudomonadati</taxon>
        <taxon>Bacteroidota</taxon>
        <taxon>Saprospiria</taxon>
        <taxon>Saprospirales</taxon>
        <taxon>Lewinellaceae</taxon>
        <taxon>Neolewinella</taxon>
    </lineage>
</organism>
<evidence type="ECO:0008006" key="3">
    <source>
        <dbReference type="Google" id="ProtNLM"/>
    </source>
</evidence>
<protein>
    <recommendedName>
        <fullName evidence="3">Apea-like HEPN domain-containing protein</fullName>
    </recommendedName>
</protein>
<sequence>MSSAIDEGVSFALETYDKLKAKNFDLLYLPKHDEFPSMSQYNTSGLPHFSITPSYYGSKISYAKIIDKGLESNSITSWNKLKEYIHKSDEFEHFYEFKDLTQEGEEKKQLTSFVLFNTLKGFIDSLIHQLDNPRNKTQKRRKLEQQFLNSFKLESLEYDVLVPIILYQPVFNNFKFDDNTEIVKIDDKLQLARNYRVPDTIIANKEMISAATHAVLIKQKVRRVSNANRWDRSEQVSSKIQRLYSHIDKVFACLRIAMKMPLGYCQILAVPKNFGDNYQAELIGLSIFGRDRYPRLYTRDDLYTHYRIDHKTLNKAKKLYKVNFKSRNLNYAIDKLLDSDSRIRDEDGIIDISSAFESLLSDSTNNLKYKISLRAAVICKFFPVGFTPVEVKRNIGVFYDLRSGIVHGNKKSTVDSKRMVSIGDQGQIKTYTFGKYILTHILETVILNPKWIEVQFIDENMLK</sequence>
<accession>A0A840EFV0</accession>
<reference evidence="1 2" key="1">
    <citation type="submission" date="2020-08" db="EMBL/GenBank/DDBJ databases">
        <title>Genomic Encyclopedia of Type Strains, Phase IV (KMG-IV): sequencing the most valuable type-strain genomes for metagenomic binning, comparative biology and taxonomic classification.</title>
        <authorList>
            <person name="Goeker M."/>
        </authorList>
    </citation>
    <scope>NUCLEOTIDE SEQUENCE [LARGE SCALE GENOMIC DNA]</scope>
    <source>
        <strain evidence="1 2">DSM 105137</strain>
    </source>
</reference>
<evidence type="ECO:0000313" key="2">
    <source>
        <dbReference type="Proteomes" id="UP000576209"/>
    </source>
</evidence>
<name>A0A840EFV0_9BACT</name>
<keyword evidence="2" id="KW-1185">Reference proteome</keyword>
<dbReference type="Proteomes" id="UP000576209">
    <property type="component" value="Unassembled WGS sequence"/>
</dbReference>
<dbReference type="RefSeq" id="WP_183497017.1">
    <property type="nucleotide sequence ID" value="NZ_JACIFF010000009.1"/>
</dbReference>
<proteinExistence type="predicted"/>
<evidence type="ECO:0000313" key="1">
    <source>
        <dbReference type="EMBL" id="MBB4080798.1"/>
    </source>
</evidence>